<dbReference type="InterPro" id="IPR001789">
    <property type="entry name" value="Sig_transdc_resp-reg_receiver"/>
</dbReference>
<evidence type="ECO:0000259" key="3">
    <source>
        <dbReference type="PROSITE" id="PS50110"/>
    </source>
</evidence>
<organism evidence="4 5">
    <name type="scientific">Candidatus Uhrbacteria bacterium CG10_big_fil_rev_8_21_14_0_10_48_11</name>
    <dbReference type="NCBI Taxonomy" id="1975037"/>
    <lineage>
        <taxon>Bacteria</taxon>
        <taxon>Candidatus Uhriibacteriota</taxon>
    </lineage>
</organism>
<dbReference type="InterPro" id="IPR050595">
    <property type="entry name" value="Bact_response_regulator"/>
</dbReference>
<dbReference type="PANTHER" id="PTHR44591:SF3">
    <property type="entry name" value="RESPONSE REGULATORY DOMAIN-CONTAINING PROTEIN"/>
    <property type="match status" value="1"/>
</dbReference>
<evidence type="ECO:0000256" key="1">
    <source>
        <dbReference type="ARBA" id="ARBA00022553"/>
    </source>
</evidence>
<comment type="caution">
    <text evidence="4">The sequence shown here is derived from an EMBL/GenBank/DDBJ whole genome shotgun (WGS) entry which is preliminary data.</text>
</comment>
<dbReference type="InterPro" id="IPR011006">
    <property type="entry name" value="CheY-like_superfamily"/>
</dbReference>
<keyword evidence="1 2" id="KW-0597">Phosphoprotein</keyword>
<evidence type="ECO:0000256" key="2">
    <source>
        <dbReference type="PROSITE-ProRule" id="PRU00169"/>
    </source>
</evidence>
<name>A0A2M8LDK7_9BACT</name>
<dbReference type="GO" id="GO:0000160">
    <property type="term" value="P:phosphorelay signal transduction system"/>
    <property type="evidence" value="ECO:0007669"/>
    <property type="project" value="InterPro"/>
</dbReference>
<dbReference type="PROSITE" id="PS50110">
    <property type="entry name" value="RESPONSE_REGULATORY"/>
    <property type="match status" value="1"/>
</dbReference>
<dbReference type="Pfam" id="PF00072">
    <property type="entry name" value="Response_reg"/>
    <property type="match status" value="1"/>
</dbReference>
<dbReference type="Proteomes" id="UP000231152">
    <property type="component" value="Unassembled WGS sequence"/>
</dbReference>
<dbReference type="AlphaFoldDB" id="A0A2M8LDK7"/>
<dbReference type="SUPFAM" id="SSF52172">
    <property type="entry name" value="CheY-like"/>
    <property type="match status" value="1"/>
</dbReference>
<dbReference type="EMBL" id="PFET01000014">
    <property type="protein sequence ID" value="PJE75521.1"/>
    <property type="molecule type" value="Genomic_DNA"/>
</dbReference>
<accession>A0A2M8LDK7</accession>
<sequence>MPKLLHFEDDLTFASYFMNELTVRGFSVVHLAYPPVDVAALVLKEKPDILVSDIVMPGMDGFALAKFIKNQTATKHIPLVLLTSLGNERYRQEGLDAGADVYLTKAEFDADEFLNSLLTLLAR</sequence>
<reference evidence="4 5" key="1">
    <citation type="submission" date="2017-09" db="EMBL/GenBank/DDBJ databases">
        <title>Depth-based differentiation of microbial function through sediment-hosted aquifers and enrichment of novel symbionts in the deep terrestrial subsurface.</title>
        <authorList>
            <person name="Probst A.J."/>
            <person name="Ladd B."/>
            <person name="Jarett J.K."/>
            <person name="Geller-Mcgrath D.E."/>
            <person name="Sieber C.M."/>
            <person name="Emerson J.B."/>
            <person name="Anantharaman K."/>
            <person name="Thomas B.C."/>
            <person name="Malmstrom R."/>
            <person name="Stieglmeier M."/>
            <person name="Klingl A."/>
            <person name="Woyke T."/>
            <person name="Ryan C.M."/>
            <person name="Banfield J.F."/>
        </authorList>
    </citation>
    <scope>NUCLEOTIDE SEQUENCE [LARGE SCALE GENOMIC DNA]</scope>
    <source>
        <strain evidence="4">CG10_big_fil_rev_8_21_14_0_10_48_11</strain>
    </source>
</reference>
<dbReference type="SMART" id="SM00448">
    <property type="entry name" value="REC"/>
    <property type="match status" value="1"/>
</dbReference>
<evidence type="ECO:0000313" key="4">
    <source>
        <dbReference type="EMBL" id="PJE75521.1"/>
    </source>
</evidence>
<dbReference type="Gene3D" id="3.40.50.2300">
    <property type="match status" value="1"/>
</dbReference>
<protein>
    <recommendedName>
        <fullName evidence="3">Response regulatory domain-containing protein</fullName>
    </recommendedName>
</protein>
<proteinExistence type="predicted"/>
<dbReference type="PANTHER" id="PTHR44591">
    <property type="entry name" value="STRESS RESPONSE REGULATOR PROTEIN 1"/>
    <property type="match status" value="1"/>
</dbReference>
<feature type="domain" description="Response regulatory" evidence="3">
    <location>
        <begin position="3"/>
        <end position="120"/>
    </location>
</feature>
<evidence type="ECO:0000313" key="5">
    <source>
        <dbReference type="Proteomes" id="UP000231152"/>
    </source>
</evidence>
<feature type="modified residue" description="4-aspartylphosphate" evidence="2">
    <location>
        <position position="53"/>
    </location>
</feature>
<gene>
    <name evidence="4" type="ORF">COV04_04430</name>
</gene>